<protein>
    <submittedName>
        <fullName evidence="3">Uncharacterized protein</fullName>
    </submittedName>
</protein>
<feature type="chain" id="PRO_5035174727" evidence="2">
    <location>
        <begin position="23"/>
        <end position="236"/>
    </location>
</feature>
<dbReference type="Proteomes" id="UP000719412">
    <property type="component" value="Unassembled WGS sequence"/>
</dbReference>
<evidence type="ECO:0000313" key="4">
    <source>
        <dbReference type="Proteomes" id="UP000719412"/>
    </source>
</evidence>
<comment type="caution">
    <text evidence="3">The sequence shown here is derived from an EMBL/GenBank/DDBJ whole genome shotgun (WGS) entry which is preliminary data.</text>
</comment>
<proteinExistence type="predicted"/>
<keyword evidence="2" id="KW-0732">Signal</keyword>
<gene>
    <name evidence="3" type="ORF">GEV33_008090</name>
</gene>
<evidence type="ECO:0000256" key="1">
    <source>
        <dbReference type="SAM" id="MobiDB-lite"/>
    </source>
</evidence>
<name>A0A8J6HJE9_TENMO</name>
<sequence>MRLLLCFALLLVCLAAVPSVEADRKYKLSEYDERDRRDTRDRYSKRDLDRDDRRAKNRGRHSDDEEDLKFAKRANRKNRGDASDSEEDRKPVRRADRGEGRKGRRYNDDEEKVTTRKVRAKKWQESDEDDYTDEDDVSESCIRGNKCSPEDDVTDETDEDTDEDESDEIPVKKRVTYVKKFAHEKKKKRQDKEIGSILKIHRKSGVDVTRRRDDDDSSEEIFSPKRRRFLYDDDDE</sequence>
<evidence type="ECO:0000313" key="3">
    <source>
        <dbReference type="EMBL" id="KAH0814698.1"/>
    </source>
</evidence>
<feature type="compositionally biased region" description="Basic and acidic residues" evidence="1">
    <location>
        <begin position="78"/>
        <end position="107"/>
    </location>
</feature>
<feature type="compositionally biased region" description="Basic and acidic residues" evidence="1">
    <location>
        <begin position="26"/>
        <end position="54"/>
    </location>
</feature>
<evidence type="ECO:0000256" key="2">
    <source>
        <dbReference type="SAM" id="SignalP"/>
    </source>
</evidence>
<feature type="compositionally biased region" description="Acidic residues" evidence="1">
    <location>
        <begin position="150"/>
        <end position="168"/>
    </location>
</feature>
<keyword evidence="4" id="KW-1185">Reference proteome</keyword>
<organism evidence="3 4">
    <name type="scientific">Tenebrio molitor</name>
    <name type="common">Yellow mealworm beetle</name>
    <dbReference type="NCBI Taxonomy" id="7067"/>
    <lineage>
        <taxon>Eukaryota</taxon>
        <taxon>Metazoa</taxon>
        <taxon>Ecdysozoa</taxon>
        <taxon>Arthropoda</taxon>
        <taxon>Hexapoda</taxon>
        <taxon>Insecta</taxon>
        <taxon>Pterygota</taxon>
        <taxon>Neoptera</taxon>
        <taxon>Endopterygota</taxon>
        <taxon>Coleoptera</taxon>
        <taxon>Polyphaga</taxon>
        <taxon>Cucujiformia</taxon>
        <taxon>Tenebrionidae</taxon>
        <taxon>Tenebrio</taxon>
    </lineage>
</organism>
<accession>A0A8J6HJE9</accession>
<feature type="region of interest" description="Disordered" evidence="1">
    <location>
        <begin position="26"/>
        <end position="171"/>
    </location>
</feature>
<reference evidence="3" key="2">
    <citation type="submission" date="2021-08" db="EMBL/GenBank/DDBJ databases">
        <authorList>
            <person name="Eriksson T."/>
        </authorList>
    </citation>
    <scope>NUCLEOTIDE SEQUENCE</scope>
    <source>
        <strain evidence="3">Stoneville</strain>
        <tissue evidence="3">Whole head</tissue>
    </source>
</reference>
<reference evidence="3" key="1">
    <citation type="journal article" date="2020" name="J Insects Food Feed">
        <title>The yellow mealworm (Tenebrio molitor) genome: a resource for the emerging insects as food and feed industry.</title>
        <authorList>
            <person name="Eriksson T."/>
            <person name="Andere A."/>
            <person name="Kelstrup H."/>
            <person name="Emery V."/>
            <person name="Picard C."/>
        </authorList>
    </citation>
    <scope>NUCLEOTIDE SEQUENCE</scope>
    <source>
        <strain evidence="3">Stoneville</strain>
        <tissue evidence="3">Whole head</tissue>
    </source>
</reference>
<feature type="signal peptide" evidence="2">
    <location>
        <begin position="1"/>
        <end position="22"/>
    </location>
</feature>
<dbReference type="AlphaFoldDB" id="A0A8J6HJE9"/>
<dbReference type="EMBL" id="JABDTM020024010">
    <property type="protein sequence ID" value="KAH0814698.1"/>
    <property type="molecule type" value="Genomic_DNA"/>
</dbReference>
<feature type="compositionally biased region" description="Acidic residues" evidence="1">
    <location>
        <begin position="126"/>
        <end position="138"/>
    </location>
</feature>